<keyword evidence="1" id="KW-1133">Transmembrane helix</keyword>
<evidence type="ECO:0000313" key="2">
    <source>
        <dbReference type="EMBL" id="SDK41864.1"/>
    </source>
</evidence>
<dbReference type="AlphaFoldDB" id="A0A1G9BRS5"/>
<dbReference type="STRING" id="571298.SAMN04488026_104039"/>
<dbReference type="Proteomes" id="UP000199382">
    <property type="component" value="Unassembled WGS sequence"/>
</dbReference>
<proteinExistence type="predicted"/>
<keyword evidence="3" id="KW-1185">Reference proteome</keyword>
<evidence type="ECO:0000256" key="1">
    <source>
        <dbReference type="SAM" id="Phobius"/>
    </source>
</evidence>
<protein>
    <submittedName>
        <fullName evidence="2">Uncharacterized protein</fullName>
    </submittedName>
</protein>
<feature type="transmembrane region" description="Helical" evidence="1">
    <location>
        <begin position="37"/>
        <end position="58"/>
    </location>
</feature>
<keyword evidence="1" id="KW-0472">Membrane</keyword>
<dbReference type="RefSeq" id="WP_093159397.1">
    <property type="nucleotide sequence ID" value="NZ_FNEK01000040.1"/>
</dbReference>
<gene>
    <name evidence="2" type="ORF">SAMN04488026_104039</name>
</gene>
<organism evidence="2 3">
    <name type="scientific">Aliiruegeria lutimaris</name>
    <dbReference type="NCBI Taxonomy" id="571298"/>
    <lineage>
        <taxon>Bacteria</taxon>
        <taxon>Pseudomonadati</taxon>
        <taxon>Pseudomonadota</taxon>
        <taxon>Alphaproteobacteria</taxon>
        <taxon>Rhodobacterales</taxon>
        <taxon>Roseobacteraceae</taxon>
        <taxon>Aliiruegeria</taxon>
    </lineage>
</organism>
<dbReference type="EMBL" id="FNEK01000040">
    <property type="protein sequence ID" value="SDK41864.1"/>
    <property type="molecule type" value="Genomic_DNA"/>
</dbReference>
<reference evidence="2 3" key="1">
    <citation type="submission" date="2016-10" db="EMBL/GenBank/DDBJ databases">
        <authorList>
            <person name="de Groot N.N."/>
        </authorList>
    </citation>
    <scope>NUCLEOTIDE SEQUENCE [LARGE SCALE GENOMIC DNA]</scope>
    <source>
        <strain evidence="2 3">DSM 25294</strain>
    </source>
</reference>
<feature type="transmembrane region" description="Helical" evidence="1">
    <location>
        <begin position="12"/>
        <end position="31"/>
    </location>
</feature>
<keyword evidence="1" id="KW-0812">Transmembrane</keyword>
<dbReference type="OrthoDB" id="7851333at2"/>
<accession>A0A1G9BRS5</accession>
<evidence type="ECO:0000313" key="3">
    <source>
        <dbReference type="Proteomes" id="UP000199382"/>
    </source>
</evidence>
<sequence length="175" mass="19116">MSIVRPEVARHLSRWSEVLTAFVAAFFGLWLTGLGGLVMLTLGGIVIAVSLLMAVFAWRRMRFRLEIEAPGAVSIDEGRIAYLGPIMGGTVDLSELVEVEVIDVAGSRRCWRLRQADGQALLVPLASAGADALFDHLAALPGMEMRSLMSALDGEAITARRIWHRDLPPEIILPR</sequence>
<name>A0A1G9BRS5_9RHOB</name>